<reference evidence="1" key="2">
    <citation type="journal article" date="2014" name="ISME J.">
        <title>Microbial stratification in low pH oxic and suboxic macroscopic growths along an acid mine drainage.</title>
        <authorList>
            <person name="Mendez-Garcia C."/>
            <person name="Mesa V."/>
            <person name="Sprenger R.R."/>
            <person name="Richter M."/>
            <person name="Diez M.S."/>
            <person name="Solano J."/>
            <person name="Bargiela R."/>
            <person name="Golyshina O.V."/>
            <person name="Manteca A."/>
            <person name="Ramos J.L."/>
            <person name="Gallego J.R."/>
            <person name="Llorente I."/>
            <person name="Martins Dos Santos V.A."/>
            <person name="Jensen O.N."/>
            <person name="Pelaez A.I."/>
            <person name="Sanchez J."/>
            <person name="Ferrer M."/>
        </authorList>
    </citation>
    <scope>NUCLEOTIDE SEQUENCE</scope>
</reference>
<dbReference type="AlphaFoldDB" id="T1BBX9"/>
<evidence type="ECO:0000313" key="1">
    <source>
        <dbReference type="EMBL" id="EQD51725.1"/>
    </source>
</evidence>
<gene>
    <name evidence="1" type="ORF">B2A_06800</name>
</gene>
<protein>
    <submittedName>
        <fullName evidence="1">Uncharacterized protein</fullName>
    </submittedName>
</protein>
<accession>T1BBX9</accession>
<sequence length="69" mass="8163">RSHLLWRIMRRNPYIRTGLLRAGFSGGWLSRAQRRAARQGRRLHSRHRGTAVARSRRAPVVQTEWFDRG</sequence>
<dbReference type="EMBL" id="AUZZ01004841">
    <property type="protein sequence ID" value="EQD51725.1"/>
    <property type="molecule type" value="Genomic_DNA"/>
</dbReference>
<feature type="non-terminal residue" evidence="1">
    <location>
        <position position="1"/>
    </location>
</feature>
<organism evidence="1">
    <name type="scientific">mine drainage metagenome</name>
    <dbReference type="NCBI Taxonomy" id="410659"/>
    <lineage>
        <taxon>unclassified sequences</taxon>
        <taxon>metagenomes</taxon>
        <taxon>ecological metagenomes</taxon>
    </lineage>
</organism>
<comment type="caution">
    <text evidence="1">The sequence shown here is derived from an EMBL/GenBank/DDBJ whole genome shotgun (WGS) entry which is preliminary data.</text>
</comment>
<proteinExistence type="predicted"/>
<reference evidence="1" key="1">
    <citation type="submission" date="2013-08" db="EMBL/GenBank/DDBJ databases">
        <authorList>
            <person name="Mendez C."/>
            <person name="Richter M."/>
            <person name="Ferrer M."/>
            <person name="Sanchez J."/>
        </authorList>
    </citation>
    <scope>NUCLEOTIDE SEQUENCE</scope>
</reference>
<name>T1BBX9_9ZZZZ</name>